<protein>
    <submittedName>
        <fullName evidence="1">Uncharacterized protein</fullName>
    </submittedName>
</protein>
<accession>A0AA49X4N1</accession>
<evidence type="ECO:0000313" key="1">
    <source>
        <dbReference type="EMBL" id="WLJ26220.1"/>
    </source>
</evidence>
<proteinExistence type="predicted"/>
<reference evidence="1" key="1">
    <citation type="submission" date="2023-04" db="EMBL/GenBank/DDBJ databases">
        <title>The human skin virome in hidradenitis suppurativa patients.</title>
        <authorList>
            <person name="Jansen D."/>
        </authorList>
    </citation>
    <scope>NUCLEOTIDE SEQUENCE</scope>
    <source>
        <strain evidence="1">VC4_HSPhageB</strain>
    </source>
</reference>
<organism evidence="1">
    <name type="scientific">Firmicutes phage HS17</name>
    <dbReference type="NCBI Taxonomy" id="3056395"/>
    <lineage>
        <taxon>Viruses</taxon>
    </lineage>
</organism>
<dbReference type="EMBL" id="OQ890323">
    <property type="protein sequence ID" value="WLJ26220.1"/>
    <property type="molecule type" value="Genomic_DNA"/>
</dbReference>
<sequence>MKEIKVTVKLEEVLEFVREDRDCKIEIDYDKIDKSYDAYVLPIDAAGFEEKINIQPVEAYDYQEFDGDEEAYIDWLTGCYDRPYEAVDGEEEYSIKINFVK</sequence>
<name>A0AA49X4N1_9VIRU</name>